<dbReference type="NCBIfam" id="TIGR02444">
    <property type="entry name" value="TIGR02444 family protein"/>
    <property type="match status" value="1"/>
</dbReference>
<dbReference type="Proteomes" id="UP001620597">
    <property type="component" value="Unassembled WGS sequence"/>
</dbReference>
<evidence type="ECO:0000313" key="2">
    <source>
        <dbReference type="Proteomes" id="UP001620597"/>
    </source>
</evidence>
<evidence type="ECO:0000313" key="1">
    <source>
        <dbReference type="EMBL" id="MFK4752409.1"/>
    </source>
</evidence>
<dbReference type="RefSeq" id="WP_416205687.1">
    <property type="nucleotide sequence ID" value="NZ_JBBKTX010000008.1"/>
</dbReference>
<comment type="caution">
    <text evidence="1">The sequence shown here is derived from an EMBL/GenBank/DDBJ whole genome shotgun (WGS) entry which is preliminary data.</text>
</comment>
<gene>
    <name evidence="1" type="ORF">WG929_08310</name>
</gene>
<dbReference type="InterPro" id="IPR012659">
    <property type="entry name" value="CHP02444"/>
</dbReference>
<keyword evidence="2" id="KW-1185">Reference proteome</keyword>
<dbReference type="Pfam" id="PF09523">
    <property type="entry name" value="DUF2390"/>
    <property type="match status" value="1"/>
</dbReference>
<name>A0ABW8NHK7_9GAMM</name>
<organism evidence="1 2">
    <name type="scientific">Oceanobacter antarcticus</name>
    <dbReference type="NCBI Taxonomy" id="3133425"/>
    <lineage>
        <taxon>Bacteria</taxon>
        <taxon>Pseudomonadati</taxon>
        <taxon>Pseudomonadota</taxon>
        <taxon>Gammaproteobacteria</taxon>
        <taxon>Oceanospirillales</taxon>
        <taxon>Oceanospirillaceae</taxon>
        <taxon>Oceanobacter</taxon>
    </lineage>
</organism>
<dbReference type="EMBL" id="JBBKTX010000008">
    <property type="protein sequence ID" value="MFK4752409.1"/>
    <property type="molecule type" value="Genomic_DNA"/>
</dbReference>
<proteinExistence type="predicted"/>
<sequence length="175" mass="20011">MAAQCATESLDNPLWQFAQRFYQVNSVEQRLLELQDEGVDVLLVLAALWLASDWRAWPEDEPFQQSLTGYVGWRDSVIRPLRSIRITLPREQDSNRFAGSFRQRVKDLELEAEQFGLAGLFSLLDDVADDCPEDESLADCVMENLAWVPGLPRIDPQDESPEPLIDALEVYLEQE</sequence>
<accession>A0ABW8NHK7</accession>
<reference evidence="1 2" key="1">
    <citation type="submission" date="2024-03" db="EMBL/GenBank/DDBJ databases">
        <title>High-quality draft genome sequence of Oceanobacter sp. wDCs-4.</title>
        <authorList>
            <person name="Dong C."/>
        </authorList>
    </citation>
    <scope>NUCLEOTIDE SEQUENCE [LARGE SCALE GENOMIC DNA]</scope>
    <source>
        <strain evidence="2">wDCs-4</strain>
    </source>
</reference>
<protein>
    <submittedName>
        <fullName evidence="1">TIGR02444 family protein</fullName>
    </submittedName>
</protein>